<keyword evidence="4 6" id="KW-1133">Transmembrane helix</keyword>
<comment type="similarity">
    <text evidence="2 6">Belongs to the OSTC family.</text>
</comment>
<accession>A0A183C9B2</accession>
<evidence type="ECO:0000256" key="2">
    <source>
        <dbReference type="ARBA" id="ARBA00009376"/>
    </source>
</evidence>
<dbReference type="AlphaFoldDB" id="A0A183C9B2"/>
<feature type="transmembrane region" description="Helical" evidence="6">
    <location>
        <begin position="120"/>
        <end position="140"/>
    </location>
</feature>
<reference evidence="8" key="2">
    <citation type="submission" date="2016-06" db="UniProtKB">
        <authorList>
            <consortium name="WormBaseParasite"/>
        </authorList>
    </citation>
    <scope>IDENTIFICATION</scope>
</reference>
<dbReference type="PANTHER" id="PTHR13160:SF4">
    <property type="entry name" value="OLIGOSACCHARYLTRANSFERASE COMPLEX SUBUNIT OSTC"/>
    <property type="match status" value="1"/>
</dbReference>
<organism evidence="7 8">
    <name type="scientific">Globodera pallida</name>
    <name type="common">Potato cyst nematode worm</name>
    <name type="synonym">Heterodera pallida</name>
    <dbReference type="NCBI Taxonomy" id="36090"/>
    <lineage>
        <taxon>Eukaryota</taxon>
        <taxon>Metazoa</taxon>
        <taxon>Ecdysozoa</taxon>
        <taxon>Nematoda</taxon>
        <taxon>Chromadorea</taxon>
        <taxon>Rhabditida</taxon>
        <taxon>Tylenchina</taxon>
        <taxon>Tylenchomorpha</taxon>
        <taxon>Tylenchoidea</taxon>
        <taxon>Heteroderidae</taxon>
        <taxon>Heteroderinae</taxon>
        <taxon>Globodera</taxon>
    </lineage>
</organism>
<name>A0A183C9B2_GLOPA</name>
<evidence type="ECO:0000256" key="1">
    <source>
        <dbReference type="ARBA" id="ARBA00004141"/>
    </source>
</evidence>
<reference evidence="7" key="1">
    <citation type="submission" date="2014-05" db="EMBL/GenBank/DDBJ databases">
        <title>The genome and life-stage specific transcriptomes of Globodera pallida elucidate key aspects of plant parasitism by a cyst nematode.</title>
        <authorList>
            <person name="Cotton J.A."/>
            <person name="Lilley C.J."/>
            <person name="Jones L.M."/>
            <person name="Kikuchi T."/>
            <person name="Reid A.J."/>
            <person name="Thorpe P."/>
            <person name="Tsai I.J."/>
            <person name="Beasley H."/>
            <person name="Blok V."/>
            <person name="Cock P.J.A."/>
            <person name="Van den Akker S.E."/>
            <person name="Holroyd N."/>
            <person name="Hunt M."/>
            <person name="Mantelin S."/>
            <person name="Naghra H."/>
            <person name="Pain A."/>
            <person name="Palomares-Rius J.E."/>
            <person name="Zarowiecki M."/>
            <person name="Berriman M."/>
            <person name="Jones J.T."/>
            <person name="Urwin P.E."/>
        </authorList>
    </citation>
    <scope>NUCLEOTIDE SEQUENCE [LARGE SCALE GENOMIC DNA]</scope>
    <source>
        <strain evidence="7">Lindley</strain>
    </source>
</reference>
<dbReference type="WBParaSite" id="GPLIN_000946000">
    <property type="protein sequence ID" value="GPLIN_000946000"/>
    <property type="gene ID" value="GPLIN_000946000"/>
</dbReference>
<comment type="subunit">
    <text evidence="6">Component of the oligosaccharyltransferase (OST) complex.</text>
</comment>
<comment type="function">
    <text evidence="6">Specific component of the STT3A-containing form of the oligosaccharyl transferase (OST) complex that catalyzes the initial transfer of a defined glycan (Glc(3)Man(9)GlcNAc(2) in eukaryotes) from the lipid carrier dolichol-pyrophosphate to an asparagine residue within an Asn-X-Ser/Thr consensus motif in nascent polypeptide chains, the first step in protein N-glycosylation. N-glycosylation occurs cotranslationally and the complex associates with the Sec61 complex at the channel-forming translocon complex that mediates protein translocation across the endoplasmic reticulum (ER). All subunits are required for a maximal enzyme activity.</text>
</comment>
<keyword evidence="7" id="KW-1185">Reference proteome</keyword>
<protein>
    <recommendedName>
        <fullName evidence="6">Oligosaccharyltransferase complex subunit</fullName>
    </recommendedName>
</protein>
<evidence type="ECO:0000313" key="8">
    <source>
        <dbReference type="WBParaSite" id="GPLIN_000946000"/>
    </source>
</evidence>
<dbReference type="Proteomes" id="UP000050741">
    <property type="component" value="Unassembled WGS sequence"/>
</dbReference>
<comment type="subcellular location">
    <subcellularLocation>
        <location evidence="1 6">Membrane</location>
        <topology evidence="1 6">Multi-pass membrane protein</topology>
    </subcellularLocation>
</comment>
<evidence type="ECO:0000256" key="4">
    <source>
        <dbReference type="ARBA" id="ARBA00022989"/>
    </source>
</evidence>
<dbReference type="PANTHER" id="PTHR13160">
    <property type="entry name" value="OLIGOSACCHARYLTRANSFERASE COMPLEX SUBUNIT OSTC"/>
    <property type="match status" value="1"/>
</dbReference>
<evidence type="ECO:0000313" key="7">
    <source>
        <dbReference type="Proteomes" id="UP000050741"/>
    </source>
</evidence>
<dbReference type="InterPro" id="IPR021149">
    <property type="entry name" value="OligosaccharylTrfase_OST3/OST6"/>
</dbReference>
<sequence>METLLDKTIFSAIDPPNLRIIAPRWLTLPSPMQMFFFILITYFLVSGGIVYDVINEPPSIGSTVDERGNNRPVAIMPYRVNGQYIMEGLVASLMFCLGGIGIVILDKCNQPLTSKNNRMMLFGLGFSLLCIGFFTTRMFMKMKLPDYLNS</sequence>
<dbReference type="InterPro" id="IPR042416">
    <property type="entry name" value="OSTC"/>
</dbReference>
<proteinExistence type="inferred from homology"/>
<evidence type="ECO:0000256" key="6">
    <source>
        <dbReference type="RuleBase" id="RU366060"/>
    </source>
</evidence>
<keyword evidence="5 6" id="KW-0472">Membrane</keyword>
<dbReference type="GO" id="GO:0008250">
    <property type="term" value="C:oligosaccharyltransferase complex"/>
    <property type="evidence" value="ECO:0007669"/>
    <property type="project" value="UniProtKB-UniRule"/>
</dbReference>
<feature type="transmembrane region" description="Helical" evidence="6">
    <location>
        <begin position="34"/>
        <end position="54"/>
    </location>
</feature>
<dbReference type="Pfam" id="PF04756">
    <property type="entry name" value="OST3_OST6"/>
    <property type="match status" value="1"/>
</dbReference>
<feature type="transmembrane region" description="Helical" evidence="6">
    <location>
        <begin position="84"/>
        <end position="105"/>
    </location>
</feature>
<keyword evidence="3 6" id="KW-0812">Transmembrane</keyword>
<evidence type="ECO:0000256" key="3">
    <source>
        <dbReference type="ARBA" id="ARBA00022692"/>
    </source>
</evidence>
<evidence type="ECO:0000256" key="5">
    <source>
        <dbReference type="ARBA" id="ARBA00023136"/>
    </source>
</evidence>